<dbReference type="SUPFAM" id="SSF55550">
    <property type="entry name" value="SH2 domain"/>
    <property type="match status" value="1"/>
</dbReference>
<reference evidence="4 5" key="1">
    <citation type="journal article" date="2018" name="Elife">
        <title>Firefly genomes illuminate parallel origins of bioluminescence in beetles.</title>
        <authorList>
            <person name="Fallon T.R."/>
            <person name="Lower S.E."/>
            <person name="Chang C.H."/>
            <person name="Bessho-Uehara M."/>
            <person name="Martin G.J."/>
            <person name="Bewick A.J."/>
            <person name="Behringer M."/>
            <person name="Debat H.J."/>
            <person name="Wong I."/>
            <person name="Day J.C."/>
            <person name="Suvorov A."/>
            <person name="Silva C.J."/>
            <person name="Stanger-Hall K.F."/>
            <person name="Hall D.W."/>
            <person name="Schmitz R.J."/>
            <person name="Nelson D.R."/>
            <person name="Lewis S.M."/>
            <person name="Shigenobu S."/>
            <person name="Bybee S.M."/>
            <person name="Larracuente A.M."/>
            <person name="Oba Y."/>
            <person name="Weng J.K."/>
        </authorList>
    </citation>
    <scope>NUCLEOTIDE SEQUENCE [LARGE SCALE GENOMIC DNA]</scope>
    <source>
        <strain evidence="4">1611_PpyrPB1</strain>
        <tissue evidence="4">Whole body</tissue>
    </source>
</reference>
<comment type="caution">
    <text evidence="4">The sequence shown here is derived from an EMBL/GenBank/DDBJ whole genome shotgun (WGS) entry which is preliminary data.</text>
</comment>
<dbReference type="Gene3D" id="1.10.150.50">
    <property type="entry name" value="Transcription Factor, Ets-1"/>
    <property type="match status" value="1"/>
</dbReference>
<dbReference type="OrthoDB" id="10044490at2759"/>
<protein>
    <recommendedName>
        <fullName evidence="3">SH2 domain-containing protein</fullName>
    </recommendedName>
</protein>
<feature type="domain" description="SH2" evidence="3">
    <location>
        <begin position="377"/>
        <end position="476"/>
    </location>
</feature>
<dbReference type="Proteomes" id="UP000327044">
    <property type="component" value="Unassembled WGS sequence"/>
</dbReference>
<dbReference type="InterPro" id="IPR000980">
    <property type="entry name" value="SH2"/>
</dbReference>
<organism evidence="4 5">
    <name type="scientific">Photinus pyralis</name>
    <name type="common">Common eastern firefly</name>
    <name type="synonym">Lampyris pyralis</name>
    <dbReference type="NCBI Taxonomy" id="7054"/>
    <lineage>
        <taxon>Eukaryota</taxon>
        <taxon>Metazoa</taxon>
        <taxon>Ecdysozoa</taxon>
        <taxon>Arthropoda</taxon>
        <taxon>Hexapoda</taxon>
        <taxon>Insecta</taxon>
        <taxon>Pterygota</taxon>
        <taxon>Neoptera</taxon>
        <taxon>Endopterygota</taxon>
        <taxon>Coleoptera</taxon>
        <taxon>Polyphaga</taxon>
        <taxon>Elateriformia</taxon>
        <taxon>Elateroidea</taxon>
        <taxon>Lampyridae</taxon>
        <taxon>Lampyrinae</taxon>
        <taxon>Photinus</taxon>
    </lineage>
</organism>
<evidence type="ECO:0000313" key="5">
    <source>
        <dbReference type="Proteomes" id="UP000327044"/>
    </source>
</evidence>
<dbReference type="InterPro" id="IPR013761">
    <property type="entry name" value="SAM/pointed_sf"/>
</dbReference>
<gene>
    <name evidence="4" type="ORF">PPYR_09866</name>
</gene>
<dbReference type="InterPro" id="IPR036860">
    <property type="entry name" value="SH2_dom_sf"/>
</dbReference>
<name>A0A5N4AEP9_PHOPY</name>
<feature type="region of interest" description="Disordered" evidence="2">
    <location>
        <begin position="84"/>
        <end position="112"/>
    </location>
</feature>
<keyword evidence="5" id="KW-1185">Reference proteome</keyword>
<dbReference type="InParanoid" id="A0A5N4AEP9"/>
<evidence type="ECO:0000256" key="2">
    <source>
        <dbReference type="SAM" id="MobiDB-lite"/>
    </source>
</evidence>
<feature type="region of interest" description="Disordered" evidence="2">
    <location>
        <begin position="195"/>
        <end position="253"/>
    </location>
</feature>
<evidence type="ECO:0000256" key="1">
    <source>
        <dbReference type="PROSITE-ProRule" id="PRU00191"/>
    </source>
</evidence>
<dbReference type="AlphaFoldDB" id="A0A5N4AEP9"/>
<sequence>MPNQILLFKEIESLNNNQLINALELNGYGECVAAIRAKNIDGDQFLKLTEVQISLWRLPITQSRRLWSFIQLIKSDPTQLLHTARTSNHSKSKNITKLKSNESVESSKGSSLTKQESVLLRNKLEDMFKKDIEEMPNPSFIHQQRYPQLPLKPKHLQQKREETQEPMDDNDGYLSPIHVEPRHEETFLSKYRRASASFEKDTDKPKLPLRGRPLPPLPIQQTLPSNKDDPEEELGDYTPVIEPLPNTPTNEEELPEYTPIEDEILPTTPVKRALPPIPTQQVLVSTPREPNVTSIRRLKPVPQTSDLVAPVKQNLQVKVKALPKPPKELPPEPVSLFENESLIVNKATEIALCATNAEDDYSSDEYDQVGDELKSLSYYRETDRKGARMLLTGLEEGAFVIRPSRQNKYLCTISIMHTKKMFNIGIERNSDSTLTFGDLNENTNLPPFYTIKDIINYFTTNPIPLYGEYVQLKNILPPNKR</sequence>
<evidence type="ECO:0000313" key="4">
    <source>
        <dbReference type="EMBL" id="KAB0795805.1"/>
    </source>
</evidence>
<dbReference type="SMART" id="SM00252">
    <property type="entry name" value="SH2"/>
    <property type="match status" value="1"/>
</dbReference>
<accession>A0A5N4AEP9</accession>
<keyword evidence="1" id="KW-0727">SH2 domain</keyword>
<evidence type="ECO:0000259" key="3">
    <source>
        <dbReference type="PROSITE" id="PS50001"/>
    </source>
</evidence>
<feature type="compositionally biased region" description="Low complexity" evidence="2">
    <location>
        <begin position="101"/>
        <end position="111"/>
    </location>
</feature>
<dbReference type="Gene3D" id="3.30.505.10">
    <property type="entry name" value="SH2 domain"/>
    <property type="match status" value="1"/>
</dbReference>
<proteinExistence type="predicted"/>
<dbReference type="Pfam" id="PF00017">
    <property type="entry name" value="SH2"/>
    <property type="match status" value="1"/>
</dbReference>
<dbReference type="PROSITE" id="PS50001">
    <property type="entry name" value="SH2"/>
    <property type="match status" value="1"/>
</dbReference>
<dbReference type="EMBL" id="VVIM01000007">
    <property type="protein sequence ID" value="KAB0795805.1"/>
    <property type="molecule type" value="Genomic_DNA"/>
</dbReference>